<reference evidence="1 2" key="1">
    <citation type="journal article" date="2018" name="Mol. Biol. Evol.">
        <title>Broad Genomic Sampling Reveals a Smut Pathogenic Ancestry of the Fungal Clade Ustilaginomycotina.</title>
        <authorList>
            <person name="Kijpornyongpan T."/>
            <person name="Mondo S.J."/>
            <person name="Barry K."/>
            <person name="Sandor L."/>
            <person name="Lee J."/>
            <person name="Lipzen A."/>
            <person name="Pangilinan J."/>
            <person name="LaButti K."/>
            <person name="Hainaut M."/>
            <person name="Henrissat B."/>
            <person name="Grigoriev I.V."/>
            <person name="Spatafora J.W."/>
            <person name="Aime M.C."/>
        </authorList>
    </citation>
    <scope>NUCLEOTIDE SEQUENCE [LARGE SCALE GENOMIC DNA]</scope>
    <source>
        <strain evidence="1 2">SA 807</strain>
    </source>
</reference>
<name>A0ACD0NQE1_9BASI</name>
<gene>
    <name evidence="1" type="ORF">IE53DRAFT_217638</name>
</gene>
<proteinExistence type="predicted"/>
<accession>A0ACD0NQE1</accession>
<organism evidence="1 2">
    <name type="scientific">Violaceomyces palustris</name>
    <dbReference type="NCBI Taxonomy" id="1673888"/>
    <lineage>
        <taxon>Eukaryota</taxon>
        <taxon>Fungi</taxon>
        <taxon>Dikarya</taxon>
        <taxon>Basidiomycota</taxon>
        <taxon>Ustilaginomycotina</taxon>
        <taxon>Ustilaginomycetes</taxon>
        <taxon>Violaceomycetales</taxon>
        <taxon>Violaceomycetaceae</taxon>
        <taxon>Violaceomyces</taxon>
    </lineage>
</organism>
<protein>
    <submittedName>
        <fullName evidence="1">DUF544-domain-containing protein</fullName>
    </submittedName>
</protein>
<dbReference type="Proteomes" id="UP000245626">
    <property type="component" value="Unassembled WGS sequence"/>
</dbReference>
<sequence>MLSHSAPLVPPPPHHHHHHHHHHHPPSTSSPSLNNTSAEDPARPSCSHTVRADPAHPSPLGPTVIHHHPPCMVVMNPSSSSQPQQAEEAQWSLKEIFWRGQARKIITQNQNGPCSLIALCNILLLRGQIQISPPDRPIVSYSYLSQLVAEFLLASASQKDGPDLGAALTILPRTQRGLDVDVLFSSHDAFSTSNSSQESGETNGAGELALFKLCGVDLVHGWLADPADPDTYSAVLAAASYNRALDKLVAADAATSSASGAGEGVSVSDGQRSGDDVGGGQDASKAVQQAMLIKNFLDSTSTQLTYHGLFVLAQSVPPGSLVALFRNSHVSVLYRRLADEGSHEADTGPEVNQTPSLFNLVTDSNFLMEDEIVWESLVDVDGASSEFYDAKFRKAKLRDGDYVGGRAGAGGTSSLVNGDHDPLPNQDADYALAYQIQQDEQQRIEEARMRRARRIAGQSSSSGRGGGHSVATAAAPSTPPQNLYARYGSGPTIPTEVFTTMRYEPVAATAATTTSDRSGRWRRCRGCQRRGTRQSFPRRSCSYRGSLHPTTPRLVEEALLREGGGEASSKIKAIRLAVKKDGTVSVALREVGEMEGRVKVRIDPLPTRVRQMDLEPLVLNKTDARDLYETARVRVGADLGAGGGACFDVLLWNDERLEVGEVQQGGGGGAGEAEITESSIANVLIELTSGEGIERKKRFITPPSSSTLLGGLLRNELVRMGLVEEERIPLDLVRKSNEQAHNLQLYLCNSLRGVWKVDLDPVSTEPDRIERNAEFSKSSGGRLGTLPSKGKGKEKEERRKKKGGEKCIVM</sequence>
<dbReference type="EMBL" id="KZ820284">
    <property type="protein sequence ID" value="PWN48022.1"/>
    <property type="molecule type" value="Genomic_DNA"/>
</dbReference>
<keyword evidence="2" id="KW-1185">Reference proteome</keyword>
<evidence type="ECO:0000313" key="2">
    <source>
        <dbReference type="Proteomes" id="UP000245626"/>
    </source>
</evidence>
<evidence type="ECO:0000313" key="1">
    <source>
        <dbReference type="EMBL" id="PWN48022.1"/>
    </source>
</evidence>